<dbReference type="EMBL" id="QTJU01000001">
    <property type="protein sequence ID" value="RFM30651.1"/>
    <property type="molecule type" value="Genomic_DNA"/>
</dbReference>
<dbReference type="GO" id="GO:0005737">
    <property type="term" value="C:cytoplasm"/>
    <property type="evidence" value="ECO:0007669"/>
    <property type="project" value="UniProtKB-SubCell"/>
</dbReference>
<dbReference type="PANTHER" id="PTHR33602">
    <property type="entry name" value="REGULATORY PROTEIN RECX FAMILY PROTEIN"/>
    <property type="match status" value="1"/>
</dbReference>
<dbReference type="AlphaFoldDB" id="A0A3E1NRS8"/>
<proteinExistence type="inferred from homology"/>
<sequence>MGLYKSDVETILAQLIEEDYLNESRYAEQFAGGHFRTKKWGRKKIRYELSLKRVSTYNINRAIKSIDEDAYQAMVLQLVTARWQQLEKETPLVRKMKTTSYLLQKGFEPELIQAAIQQMPV</sequence>
<comment type="subcellular location">
    <subcellularLocation>
        <location evidence="1">Cytoplasm</location>
    </subcellularLocation>
</comment>
<dbReference type="InterPro" id="IPR053924">
    <property type="entry name" value="RecX_HTH_2nd"/>
</dbReference>
<reference evidence="7 8" key="1">
    <citation type="submission" date="2018-08" db="EMBL/GenBank/DDBJ databases">
        <title>Chitinophagaceae sp. K23C18032701, a novel bacterium isolated from forest soil.</title>
        <authorList>
            <person name="Wang C."/>
        </authorList>
    </citation>
    <scope>NUCLEOTIDE SEQUENCE [LARGE SCALE GENOMIC DNA]</scope>
    <source>
        <strain evidence="7 8">K23C18032701</strain>
    </source>
</reference>
<name>A0A3E1NRS8_9BACT</name>
<evidence type="ECO:0000256" key="4">
    <source>
        <dbReference type="ARBA" id="ARBA00022490"/>
    </source>
</evidence>
<dbReference type="Pfam" id="PF21981">
    <property type="entry name" value="RecX_HTH3"/>
    <property type="match status" value="1"/>
</dbReference>
<keyword evidence="4" id="KW-0963">Cytoplasm</keyword>
<feature type="domain" description="RecX second three-helical" evidence="5">
    <location>
        <begin position="22"/>
        <end position="62"/>
    </location>
</feature>
<gene>
    <name evidence="7" type="ORF">DXN05_05160</name>
</gene>
<comment type="similarity">
    <text evidence="2">Belongs to the RecX family.</text>
</comment>
<keyword evidence="8" id="KW-1185">Reference proteome</keyword>
<evidence type="ECO:0000259" key="5">
    <source>
        <dbReference type="Pfam" id="PF02631"/>
    </source>
</evidence>
<dbReference type="Proteomes" id="UP000261284">
    <property type="component" value="Unassembled WGS sequence"/>
</dbReference>
<dbReference type="Pfam" id="PF02631">
    <property type="entry name" value="RecX_HTH2"/>
    <property type="match status" value="1"/>
</dbReference>
<dbReference type="GO" id="GO:0006282">
    <property type="term" value="P:regulation of DNA repair"/>
    <property type="evidence" value="ECO:0007669"/>
    <property type="project" value="InterPro"/>
</dbReference>
<dbReference type="PANTHER" id="PTHR33602:SF1">
    <property type="entry name" value="REGULATORY PROTEIN RECX FAMILY PROTEIN"/>
    <property type="match status" value="1"/>
</dbReference>
<evidence type="ECO:0000313" key="8">
    <source>
        <dbReference type="Proteomes" id="UP000261284"/>
    </source>
</evidence>
<dbReference type="InterPro" id="IPR003783">
    <property type="entry name" value="Regulatory_RecX"/>
</dbReference>
<dbReference type="InterPro" id="IPR053925">
    <property type="entry name" value="RecX_HTH_3rd"/>
</dbReference>
<dbReference type="InterPro" id="IPR036388">
    <property type="entry name" value="WH-like_DNA-bd_sf"/>
</dbReference>
<accession>A0A3E1NRS8</accession>
<evidence type="ECO:0000256" key="1">
    <source>
        <dbReference type="ARBA" id="ARBA00004496"/>
    </source>
</evidence>
<organism evidence="7 8">
    <name type="scientific">Deminuibacter soli</name>
    <dbReference type="NCBI Taxonomy" id="2291815"/>
    <lineage>
        <taxon>Bacteria</taxon>
        <taxon>Pseudomonadati</taxon>
        <taxon>Bacteroidota</taxon>
        <taxon>Chitinophagia</taxon>
        <taxon>Chitinophagales</taxon>
        <taxon>Chitinophagaceae</taxon>
        <taxon>Deminuibacter</taxon>
    </lineage>
</organism>
<evidence type="ECO:0000259" key="6">
    <source>
        <dbReference type="Pfam" id="PF21981"/>
    </source>
</evidence>
<comment type="caution">
    <text evidence="7">The sequence shown here is derived from an EMBL/GenBank/DDBJ whole genome shotgun (WGS) entry which is preliminary data.</text>
</comment>
<evidence type="ECO:0000256" key="2">
    <source>
        <dbReference type="ARBA" id="ARBA00009695"/>
    </source>
</evidence>
<evidence type="ECO:0000256" key="3">
    <source>
        <dbReference type="ARBA" id="ARBA00018111"/>
    </source>
</evidence>
<dbReference type="Gene3D" id="1.10.10.10">
    <property type="entry name" value="Winged helix-like DNA-binding domain superfamily/Winged helix DNA-binding domain"/>
    <property type="match status" value="2"/>
</dbReference>
<dbReference type="OrthoDB" id="1523826at2"/>
<feature type="domain" description="RecX third three-helical" evidence="6">
    <location>
        <begin position="71"/>
        <end position="116"/>
    </location>
</feature>
<evidence type="ECO:0000313" key="7">
    <source>
        <dbReference type="EMBL" id="RFM30651.1"/>
    </source>
</evidence>
<protein>
    <recommendedName>
        <fullName evidence="3">Regulatory protein RecX</fullName>
    </recommendedName>
</protein>